<comment type="caution">
    <text evidence="1">The sequence shown here is derived from an EMBL/GenBank/DDBJ whole genome shotgun (WGS) entry which is preliminary data.</text>
</comment>
<dbReference type="RefSeq" id="XP_056515904.1">
    <property type="nucleotide sequence ID" value="XM_056651054.1"/>
</dbReference>
<dbReference type="Proteomes" id="UP001141434">
    <property type="component" value="Unassembled WGS sequence"/>
</dbReference>
<accession>A0A9W9G9V4</accession>
<protein>
    <submittedName>
        <fullName evidence="1">Uncharacterized protein</fullName>
    </submittedName>
</protein>
<evidence type="ECO:0000313" key="2">
    <source>
        <dbReference type="Proteomes" id="UP001141434"/>
    </source>
</evidence>
<dbReference type="AlphaFoldDB" id="A0A9W9G9V4"/>
<evidence type="ECO:0000313" key="1">
    <source>
        <dbReference type="EMBL" id="KAJ5114711.1"/>
    </source>
</evidence>
<sequence>MFGVRIKEPRILRRKYFRVISKNRARINDALRYYTLFKRKLHSGQVDGAKLVCGDKIWLYARTFGDLGYTDEGIKDAEIKPGKAGMYYSKKFVVRKDDQTVDIAKSLLAQDLELNGKGLCTPPTAAETWAKWKFIMICDDVLARPTLANRFRESKTLAVGTSIDKMQTASAEMLHEMMHCIDEEREF</sequence>
<keyword evidence="2" id="KW-1185">Reference proteome</keyword>
<reference evidence="1" key="1">
    <citation type="submission" date="2022-11" db="EMBL/GenBank/DDBJ databases">
        <authorList>
            <person name="Petersen C."/>
        </authorList>
    </citation>
    <scope>NUCLEOTIDE SEQUENCE</scope>
    <source>
        <strain evidence="1">IBT 34128</strain>
    </source>
</reference>
<proteinExistence type="predicted"/>
<gene>
    <name evidence="1" type="ORF">NUU61_000470</name>
</gene>
<organism evidence="1 2">
    <name type="scientific">Penicillium alfredii</name>
    <dbReference type="NCBI Taxonomy" id="1506179"/>
    <lineage>
        <taxon>Eukaryota</taxon>
        <taxon>Fungi</taxon>
        <taxon>Dikarya</taxon>
        <taxon>Ascomycota</taxon>
        <taxon>Pezizomycotina</taxon>
        <taxon>Eurotiomycetes</taxon>
        <taxon>Eurotiomycetidae</taxon>
        <taxon>Eurotiales</taxon>
        <taxon>Aspergillaceae</taxon>
        <taxon>Penicillium</taxon>
    </lineage>
</organism>
<dbReference type="EMBL" id="JAPMSZ010000001">
    <property type="protein sequence ID" value="KAJ5114711.1"/>
    <property type="molecule type" value="Genomic_DNA"/>
</dbReference>
<dbReference type="GeneID" id="81390222"/>
<dbReference type="OrthoDB" id="4365670at2759"/>
<reference evidence="1" key="2">
    <citation type="journal article" date="2023" name="IMA Fungus">
        <title>Comparative genomic study of the Penicillium genus elucidates a diverse pangenome and 15 lateral gene transfer events.</title>
        <authorList>
            <person name="Petersen C."/>
            <person name="Sorensen T."/>
            <person name="Nielsen M.R."/>
            <person name="Sondergaard T.E."/>
            <person name="Sorensen J.L."/>
            <person name="Fitzpatrick D.A."/>
            <person name="Frisvad J.C."/>
            <person name="Nielsen K.L."/>
        </authorList>
    </citation>
    <scope>NUCLEOTIDE SEQUENCE</scope>
    <source>
        <strain evidence="1">IBT 34128</strain>
    </source>
</reference>
<name>A0A9W9G9V4_9EURO</name>